<reference evidence="4" key="2">
    <citation type="journal article" date="2019" name="Int. J. Syst. Evol. Microbiol.">
        <title>The Global Catalogue of Microorganisms (GCM) 10K type strain sequencing project: providing services to taxonomists for standard genome sequencing and annotation.</title>
        <authorList>
            <consortium name="The Broad Institute Genomics Platform"/>
            <consortium name="The Broad Institute Genome Sequencing Center for Infectious Disease"/>
            <person name="Wu L."/>
            <person name="Ma J."/>
        </authorList>
    </citation>
    <scope>NUCLEOTIDE SEQUENCE [LARGE SCALE GENOMIC DNA]</scope>
    <source>
        <strain evidence="4">CGMCC 1.15287</strain>
    </source>
</reference>
<evidence type="ECO:0000313" key="2">
    <source>
        <dbReference type="EMBL" id="MBB4107714.1"/>
    </source>
</evidence>
<evidence type="ECO:0000313" key="1">
    <source>
        <dbReference type="EMBL" id="GGG97536.1"/>
    </source>
</evidence>
<dbReference type="AlphaFoldDB" id="A0A7W6K9L0"/>
<name>A0A7W6K9L0_9SPHI</name>
<evidence type="ECO:0000313" key="3">
    <source>
        <dbReference type="Proteomes" id="UP000532273"/>
    </source>
</evidence>
<reference evidence="2 3" key="3">
    <citation type="submission" date="2020-08" db="EMBL/GenBank/DDBJ databases">
        <title>Genomic Encyclopedia of Type Strains, Phase IV (KMG-IV): sequencing the most valuable type-strain genomes for metagenomic binning, comparative biology and taxonomic classification.</title>
        <authorList>
            <person name="Goeker M."/>
        </authorList>
    </citation>
    <scope>NUCLEOTIDE SEQUENCE [LARGE SCALE GENOMIC DNA]</scope>
    <source>
        <strain evidence="2 3">DSM 100774</strain>
    </source>
</reference>
<protein>
    <submittedName>
        <fullName evidence="2">Ribosomal protein L3</fullName>
    </submittedName>
</protein>
<keyword evidence="4" id="KW-1185">Reference proteome</keyword>
<dbReference type="Proteomes" id="UP000642938">
    <property type="component" value="Unassembled WGS sequence"/>
</dbReference>
<dbReference type="EMBL" id="BMHZ01000001">
    <property type="protein sequence ID" value="GGG97536.1"/>
    <property type="molecule type" value="Genomic_DNA"/>
</dbReference>
<keyword evidence="2" id="KW-0689">Ribosomal protein</keyword>
<dbReference type="RefSeq" id="WP_183762169.1">
    <property type="nucleotide sequence ID" value="NZ_BMHZ01000001.1"/>
</dbReference>
<sequence>MKPQQAKELIKSITERGWIEKDGVFYTPAQASALGLADVKTKKSQRGPAKIHSDQKDAFCHFVKLQLNFEIVMEYRFDKKRKWRFDYANEEKKIAIECEGGIWTGGRHTRGKGYQNDMEKYNAASLQGWTLIRRTPDQLITSETIDLIKSAIKIFN</sequence>
<proteinExistence type="predicted"/>
<evidence type="ECO:0000313" key="4">
    <source>
        <dbReference type="Proteomes" id="UP000642938"/>
    </source>
</evidence>
<comment type="caution">
    <text evidence="2">The sequence shown here is derived from an EMBL/GenBank/DDBJ whole genome shotgun (WGS) entry which is preliminary data.</text>
</comment>
<dbReference type="GO" id="GO:0005840">
    <property type="term" value="C:ribosome"/>
    <property type="evidence" value="ECO:0007669"/>
    <property type="project" value="UniProtKB-KW"/>
</dbReference>
<dbReference type="EMBL" id="JACIEF010000002">
    <property type="protein sequence ID" value="MBB4107714.1"/>
    <property type="molecule type" value="Genomic_DNA"/>
</dbReference>
<accession>A0A7W6K9L0</accession>
<keyword evidence="2" id="KW-0687">Ribonucleoprotein</keyword>
<reference evidence="1" key="1">
    <citation type="journal article" date="2014" name="Int. J. Syst. Evol. Microbiol.">
        <title>Complete genome of a new Firmicutes species belonging to the dominant human colonic microbiota ('Ruminococcus bicirculans') reveals two chromosomes and a selective capacity to utilize plant glucans.</title>
        <authorList>
            <consortium name="NISC Comparative Sequencing Program"/>
            <person name="Wegmann U."/>
            <person name="Louis P."/>
            <person name="Goesmann A."/>
            <person name="Henrissat B."/>
            <person name="Duncan S.H."/>
            <person name="Flint H.J."/>
        </authorList>
    </citation>
    <scope>NUCLEOTIDE SEQUENCE</scope>
    <source>
        <strain evidence="1">CGMCC 1.15287</strain>
    </source>
</reference>
<organism evidence="2 3">
    <name type="scientific">Pedobacter zeae</name>
    <dbReference type="NCBI Taxonomy" id="1737356"/>
    <lineage>
        <taxon>Bacteria</taxon>
        <taxon>Pseudomonadati</taxon>
        <taxon>Bacteroidota</taxon>
        <taxon>Sphingobacteriia</taxon>
        <taxon>Sphingobacteriales</taxon>
        <taxon>Sphingobacteriaceae</taxon>
        <taxon>Pedobacter</taxon>
    </lineage>
</organism>
<reference evidence="1" key="4">
    <citation type="submission" date="2024-05" db="EMBL/GenBank/DDBJ databases">
        <authorList>
            <person name="Sun Q."/>
            <person name="Zhou Y."/>
        </authorList>
    </citation>
    <scope>NUCLEOTIDE SEQUENCE</scope>
    <source>
        <strain evidence="1">CGMCC 1.15287</strain>
    </source>
</reference>
<gene>
    <name evidence="1" type="ORF">GCM10007422_09380</name>
    <name evidence="2" type="ORF">GGQ60_001695</name>
</gene>
<dbReference type="Proteomes" id="UP000532273">
    <property type="component" value="Unassembled WGS sequence"/>
</dbReference>
<dbReference type="Gene3D" id="3.40.960.10">
    <property type="entry name" value="VSR Endonuclease"/>
    <property type="match status" value="1"/>
</dbReference>